<name>A0ABQ7TGY0_PHRPL</name>
<gene>
    <name evidence="6" type="ORF">JD844_010364</name>
</gene>
<dbReference type="Pfam" id="PF00611">
    <property type="entry name" value="FCH"/>
    <property type="match status" value="1"/>
</dbReference>
<feature type="region of interest" description="Disordered" evidence="3">
    <location>
        <begin position="867"/>
        <end position="925"/>
    </location>
</feature>
<evidence type="ECO:0000313" key="7">
    <source>
        <dbReference type="Proteomes" id="UP000826234"/>
    </source>
</evidence>
<feature type="domain" description="F-BAR" evidence="5">
    <location>
        <begin position="5"/>
        <end position="290"/>
    </location>
</feature>
<feature type="compositionally biased region" description="Basic and acidic residues" evidence="3">
    <location>
        <begin position="816"/>
        <end position="825"/>
    </location>
</feature>
<feature type="non-terminal residue" evidence="6">
    <location>
        <position position="1"/>
    </location>
</feature>
<evidence type="ECO:0000256" key="1">
    <source>
        <dbReference type="ARBA" id="ARBA00023054"/>
    </source>
</evidence>
<comment type="caution">
    <text evidence="6">The sequence shown here is derived from an EMBL/GenBank/DDBJ whole genome shotgun (WGS) entry which is preliminary data.</text>
</comment>
<reference evidence="6 7" key="1">
    <citation type="journal article" date="2022" name="Gigascience">
        <title>A chromosome-level genome assembly and annotation of the desert horned lizard, Phrynosoma platyrhinos, provides insight into chromosomal rearrangements among reptiles.</title>
        <authorList>
            <person name="Koochekian N."/>
            <person name="Ascanio A."/>
            <person name="Farleigh K."/>
            <person name="Card D.C."/>
            <person name="Schield D.R."/>
            <person name="Castoe T.A."/>
            <person name="Jezkova T."/>
        </authorList>
    </citation>
    <scope>NUCLEOTIDE SEQUENCE [LARGE SCALE GENOMIC DNA]</scope>
    <source>
        <strain evidence="6">NK-2021</strain>
    </source>
</reference>
<feature type="region of interest" description="Disordered" evidence="3">
    <location>
        <begin position="666"/>
        <end position="839"/>
    </location>
</feature>
<evidence type="ECO:0000313" key="6">
    <source>
        <dbReference type="EMBL" id="KAH0628811.1"/>
    </source>
</evidence>
<evidence type="ECO:0000256" key="2">
    <source>
        <dbReference type="PROSITE-ProRule" id="PRU01077"/>
    </source>
</evidence>
<dbReference type="PANTHER" id="PTHR14166">
    <property type="entry name" value="SLIT-ROBO RHO GTPASE ACTIVATING PROTEIN"/>
    <property type="match status" value="1"/>
</dbReference>
<dbReference type="Gene3D" id="1.10.555.10">
    <property type="entry name" value="Rho GTPase activation protein"/>
    <property type="match status" value="1"/>
</dbReference>
<feature type="domain" description="Rho-GAP" evidence="4">
    <location>
        <begin position="468"/>
        <end position="634"/>
    </location>
</feature>
<feature type="compositionally biased region" description="Basic and acidic residues" evidence="3">
    <location>
        <begin position="156"/>
        <end position="172"/>
    </location>
</feature>
<keyword evidence="7" id="KW-1185">Reference proteome</keyword>
<protein>
    <recommendedName>
        <fullName evidence="8">Rho GTPase activating protein 4</fullName>
    </recommendedName>
</protein>
<feature type="compositionally biased region" description="Basic and acidic residues" evidence="3">
    <location>
        <begin position="873"/>
        <end position="886"/>
    </location>
</feature>
<evidence type="ECO:0000259" key="4">
    <source>
        <dbReference type="PROSITE" id="PS50238"/>
    </source>
</evidence>
<evidence type="ECO:0008006" key="8">
    <source>
        <dbReference type="Google" id="ProtNLM"/>
    </source>
</evidence>
<organism evidence="6 7">
    <name type="scientific">Phrynosoma platyrhinos</name>
    <name type="common">Desert horned lizard</name>
    <dbReference type="NCBI Taxonomy" id="52577"/>
    <lineage>
        <taxon>Eukaryota</taxon>
        <taxon>Metazoa</taxon>
        <taxon>Chordata</taxon>
        <taxon>Craniata</taxon>
        <taxon>Vertebrata</taxon>
        <taxon>Euteleostomi</taxon>
        <taxon>Lepidosauria</taxon>
        <taxon>Squamata</taxon>
        <taxon>Bifurcata</taxon>
        <taxon>Unidentata</taxon>
        <taxon>Episquamata</taxon>
        <taxon>Toxicofera</taxon>
        <taxon>Iguania</taxon>
        <taxon>Phrynosomatidae</taxon>
        <taxon>Phrynosomatinae</taxon>
        <taxon>Phrynosoma</taxon>
    </lineage>
</organism>
<dbReference type="SMART" id="SM00055">
    <property type="entry name" value="FCH"/>
    <property type="match status" value="1"/>
</dbReference>
<dbReference type="InterPro" id="IPR001060">
    <property type="entry name" value="FCH_dom"/>
</dbReference>
<dbReference type="InterPro" id="IPR031160">
    <property type="entry name" value="F_BAR_dom"/>
</dbReference>
<dbReference type="EMBL" id="JAIPUX010000439">
    <property type="protein sequence ID" value="KAH0628811.1"/>
    <property type="molecule type" value="Genomic_DNA"/>
</dbReference>
<evidence type="ECO:0000256" key="3">
    <source>
        <dbReference type="SAM" id="MobiDB-lite"/>
    </source>
</evidence>
<dbReference type="SUPFAM" id="SSF103657">
    <property type="entry name" value="BAR/IMD domain-like"/>
    <property type="match status" value="1"/>
</dbReference>
<accession>A0ABQ7TGY0</accession>
<feature type="compositionally biased region" description="Basic and acidic residues" evidence="3">
    <location>
        <begin position="734"/>
        <end position="748"/>
    </location>
</feature>
<dbReference type="CDD" id="cd07656">
    <property type="entry name" value="F-BAR_srGAP"/>
    <property type="match status" value="1"/>
</dbReference>
<dbReference type="InterPro" id="IPR000198">
    <property type="entry name" value="RhoGAP_dom"/>
</dbReference>
<dbReference type="PROSITE" id="PS50238">
    <property type="entry name" value="RHOGAP"/>
    <property type="match status" value="1"/>
</dbReference>
<sequence length="925" mass="102734">CDLCLSLLEMRWQMGEQVRGLDSQAESRQQLLQDVADFLRRKAEVEQEYSRGLEKLSERFSAKIRGSKEHQNFRKDQNLPSPLNCWYAILNQTRQASRDHGALSEIYTGHLALRLSKEMEQQMQDELLKAISELQTAMKSYQTYRIDCLNAETKLREAERQEEKRSGGRHPDPGGSPGGVGLDKTPRRTSLRKVERLLEKRQSKFLESKLKCAKARNDYLLSLHSANAAISNYYVRDVADLLDCFDLGFHLSLGKVLRTYLAAESRAQASWQQGLCTIEGAVDALDPLGDKSRLMEANPSAYCPPLCFDYQPHEGDEVSEVRAEGPLRNELVSRFQHIQSRLNAITLETDEVNKTLKATLQSLLDLLSTEEPDALDAFQGCQSTESLKSTGSDAGGKQALAKRRANQQETESFYIMKFKEYLSGRSIQTKLQAKHDQMKEAIEKGENVKEQISYQLGAAVDRELARRRRLLARKQSSGQAVPLVVESCIRFINLHGLQHEGIFRVPGSQAQVTEIRNAFEKGEDPLADGYTQHDLDSVAGVLKLYFRGLEKPLFPCDIVPDLLATALLVVLRYLFAFLNHLSQYSDENMMDPHNLAVCFGPTLMTVPAGQDAVSVQPHINEVVKCLIVHHEAIFPGASQLPGPQYEKVMALAEEEYCDVLPLEATAEEPETEGTPETPASEDECDSQSEALPRSGSMAQHEERFVSQQRAAPVGWRRGERGGNRGLVPPIVLPDSEKQSSPRSSRLEIDAGSSVDELLPEPASRLRMNSDTGGGGRQRGGGGGGGSSPIRKLASPFMDGGRLPFPLLQPTHTRTFHPTERPDRWGEISPRSWGGNNLEKQVATEKRVEVDKEVARNMDSVFKELLGKTSLKHTGADEPLNHPEPPEPSKSNPIGKKGSATPGKQASSNRVLLRGRVVFKSSGNGE</sequence>
<proteinExistence type="predicted"/>
<dbReference type="PROSITE" id="PS51741">
    <property type="entry name" value="F_BAR"/>
    <property type="match status" value="1"/>
</dbReference>
<keyword evidence="1 2" id="KW-0175">Coiled coil</keyword>
<dbReference type="SMART" id="SM00324">
    <property type="entry name" value="RhoGAP"/>
    <property type="match status" value="1"/>
</dbReference>
<feature type="compositionally biased region" description="Acidic residues" evidence="3">
    <location>
        <begin position="666"/>
        <end position="686"/>
    </location>
</feature>
<dbReference type="Proteomes" id="UP000826234">
    <property type="component" value="Unassembled WGS sequence"/>
</dbReference>
<feature type="region of interest" description="Disordered" evidence="3">
    <location>
        <begin position="156"/>
        <end position="186"/>
    </location>
</feature>
<evidence type="ECO:0000259" key="5">
    <source>
        <dbReference type="PROSITE" id="PS51741"/>
    </source>
</evidence>
<dbReference type="InterPro" id="IPR051627">
    <property type="entry name" value="SLIT-ROBO_RhoGAP"/>
</dbReference>
<feature type="compositionally biased region" description="Gly residues" evidence="3">
    <location>
        <begin position="771"/>
        <end position="786"/>
    </location>
</feature>
<dbReference type="InterPro" id="IPR008936">
    <property type="entry name" value="Rho_GTPase_activation_prot"/>
</dbReference>
<dbReference type="Gene3D" id="1.20.1270.60">
    <property type="entry name" value="Arfaptin homology (AH) domain/BAR domain"/>
    <property type="match status" value="1"/>
</dbReference>
<dbReference type="SUPFAM" id="SSF48350">
    <property type="entry name" value="GTPase activation domain, GAP"/>
    <property type="match status" value="1"/>
</dbReference>
<dbReference type="InterPro" id="IPR027267">
    <property type="entry name" value="AH/BAR_dom_sf"/>
</dbReference>
<dbReference type="Pfam" id="PF00620">
    <property type="entry name" value="RhoGAP"/>
    <property type="match status" value="2"/>
</dbReference>